<dbReference type="Pfam" id="PF00024">
    <property type="entry name" value="PAN_1"/>
    <property type="match status" value="1"/>
</dbReference>
<dbReference type="PANTHER" id="PTHR35383">
    <property type="entry name" value="MUCIN 12EA-RELATED"/>
    <property type="match status" value="1"/>
</dbReference>
<dbReference type="RefSeq" id="XP_038061183.1">
    <property type="nucleotide sequence ID" value="XM_038205255.1"/>
</dbReference>
<evidence type="ECO:0000313" key="4">
    <source>
        <dbReference type="Proteomes" id="UP000887568"/>
    </source>
</evidence>
<dbReference type="GeneID" id="119731943"/>
<evidence type="ECO:0000259" key="2">
    <source>
        <dbReference type="PROSITE" id="PS50948"/>
    </source>
</evidence>
<feature type="compositionally biased region" description="Low complexity" evidence="1">
    <location>
        <begin position="199"/>
        <end position="209"/>
    </location>
</feature>
<evidence type="ECO:0000313" key="3">
    <source>
        <dbReference type="EnsemblMetazoa" id="XP_038061183.1"/>
    </source>
</evidence>
<feature type="compositionally biased region" description="Low complexity" evidence="1">
    <location>
        <begin position="291"/>
        <end position="300"/>
    </location>
</feature>
<proteinExistence type="predicted"/>
<dbReference type="SUPFAM" id="SSF57414">
    <property type="entry name" value="Hairpin loop containing domain-like"/>
    <property type="match status" value="1"/>
</dbReference>
<dbReference type="InterPro" id="IPR003609">
    <property type="entry name" value="Pan_app"/>
</dbReference>
<accession>A0A914ABR7</accession>
<evidence type="ECO:0000256" key="1">
    <source>
        <dbReference type="SAM" id="MobiDB-lite"/>
    </source>
</evidence>
<feature type="compositionally biased region" description="Low complexity" evidence="1">
    <location>
        <begin position="263"/>
        <end position="284"/>
    </location>
</feature>
<dbReference type="Gene3D" id="3.50.4.10">
    <property type="entry name" value="Hepatocyte Growth Factor"/>
    <property type="match status" value="1"/>
</dbReference>
<organism evidence="3 4">
    <name type="scientific">Patiria miniata</name>
    <name type="common">Bat star</name>
    <name type="synonym">Asterina miniata</name>
    <dbReference type="NCBI Taxonomy" id="46514"/>
    <lineage>
        <taxon>Eukaryota</taxon>
        <taxon>Metazoa</taxon>
        <taxon>Echinodermata</taxon>
        <taxon>Eleutherozoa</taxon>
        <taxon>Asterozoa</taxon>
        <taxon>Asteroidea</taxon>
        <taxon>Valvatacea</taxon>
        <taxon>Valvatida</taxon>
        <taxon>Asterinidae</taxon>
        <taxon>Patiria</taxon>
    </lineage>
</organism>
<feature type="compositionally biased region" description="Low complexity" evidence="1">
    <location>
        <begin position="115"/>
        <end position="137"/>
    </location>
</feature>
<reference evidence="3" key="1">
    <citation type="submission" date="2022-11" db="UniProtKB">
        <authorList>
            <consortium name="EnsemblMetazoa"/>
        </authorList>
    </citation>
    <scope>IDENTIFICATION</scope>
</reference>
<feature type="compositionally biased region" description="Low complexity" evidence="1">
    <location>
        <begin position="218"/>
        <end position="256"/>
    </location>
</feature>
<feature type="region of interest" description="Disordered" evidence="1">
    <location>
        <begin position="111"/>
        <end position="312"/>
    </location>
</feature>
<dbReference type="Gene3D" id="2.60.120.1000">
    <property type="match status" value="1"/>
</dbReference>
<sequence length="528" mass="57369">MDGKIGRCFALIIGILVTCSFSIGGRQHRQHLFTTQESTRLAGSAFSEKSAVGSAVRCSALCAKHSRCVSFNYAKVLGLCELNRNTSRSLPGNLEADARFKYYEIMNQVSEIRPTEGTQTTTTQEPTTEEPTTTQEPTTDEEPTTTTQEPITDEEPTATTQELTTDEEPTTTTEETTTDEEPTTTTTQETTTDEEPTTKLEPTTTEPTTAVTTSQGLTTLKPSTTTTQEVTPTNEPTTMVPTTQEQTTKEPTTVVTSSQESATLEPTTTTQEPMPTKEPTMMYTAQEPTTKEPITTMPTTQEPSSKKLTTEVPTTQSLTTAIVTDPILWSCSALRDNGYIFDGYYMIDPDGADGEEAFQVFCSEMTTVGWTTVDHPDSNLDIAVTSDPFDVTIAYYANKDQIQALIGVSTTCRQYLSADCRNAHLWMGKTRLAWWVAEDGAKMDNWAGAATGTKGCSCSGSCAGGNSEHRCNCGAVADQWYSDGGFIVDEARLPVKALHFDNAAPPNHQLYYNLGGLQCAKMSLSSNG</sequence>
<dbReference type="AlphaFoldDB" id="A0A914ABR7"/>
<dbReference type="PROSITE" id="PS50948">
    <property type="entry name" value="PAN"/>
    <property type="match status" value="1"/>
</dbReference>
<dbReference type="InterPro" id="IPR036056">
    <property type="entry name" value="Fibrinogen-like_C"/>
</dbReference>
<dbReference type="SUPFAM" id="SSF56496">
    <property type="entry name" value="Fibrinogen C-terminal domain-like"/>
    <property type="match status" value="1"/>
</dbReference>
<name>A0A914ABR7_PATMI</name>
<keyword evidence="4" id="KW-1185">Reference proteome</keyword>
<dbReference type="EnsemblMetazoa" id="XM_038205255.1">
    <property type="protein sequence ID" value="XP_038061183.1"/>
    <property type="gene ID" value="LOC119731943"/>
</dbReference>
<dbReference type="SMART" id="SM00473">
    <property type="entry name" value="PAN_AP"/>
    <property type="match status" value="1"/>
</dbReference>
<protein>
    <recommendedName>
        <fullName evidence="2">Apple domain-containing protein</fullName>
    </recommendedName>
</protein>
<dbReference type="OMA" id="NSEHRCN"/>
<feature type="domain" description="Apple" evidence="2">
    <location>
        <begin position="19"/>
        <end position="107"/>
    </location>
</feature>
<dbReference type="Proteomes" id="UP000887568">
    <property type="component" value="Unplaced"/>
</dbReference>
<dbReference type="PANTHER" id="PTHR35383:SF1">
    <property type="entry name" value="MUCIN 12EA-RELATED"/>
    <property type="match status" value="1"/>
</dbReference>